<dbReference type="CDD" id="cd00859">
    <property type="entry name" value="HisRS_anticodon"/>
    <property type="match status" value="1"/>
</dbReference>
<feature type="binding site" evidence="10">
    <location>
        <position position="127"/>
    </location>
    <ligand>
        <name>L-histidine</name>
        <dbReference type="ChEBI" id="CHEBI:57595"/>
    </ligand>
</feature>
<dbReference type="RefSeq" id="WP_024857722.1">
    <property type="nucleotide sequence ID" value="NZ_JEOB01000002.1"/>
</dbReference>
<evidence type="ECO:0000256" key="7">
    <source>
        <dbReference type="ARBA" id="ARBA00023146"/>
    </source>
</evidence>
<dbReference type="AlphaFoldDB" id="A0A011V242"/>
<dbReference type="PATRIC" id="fig|1341156.4.peg.1681"/>
<feature type="binding site" evidence="10">
    <location>
        <position position="258"/>
    </location>
    <ligand>
        <name>L-histidine</name>
        <dbReference type="ChEBI" id="CHEBI:57595"/>
    </ligand>
</feature>
<feature type="binding site" evidence="10">
    <location>
        <begin position="262"/>
        <end position="263"/>
    </location>
    <ligand>
        <name>L-histidine</name>
        <dbReference type="ChEBI" id="CHEBI:57595"/>
    </ligand>
</feature>
<comment type="similarity">
    <text evidence="1 9">Belongs to the class-II aminoacyl-tRNA synthetase family.</text>
</comment>
<evidence type="ECO:0000256" key="3">
    <source>
        <dbReference type="ARBA" id="ARBA00022598"/>
    </source>
</evidence>
<dbReference type="GO" id="GO:0016740">
    <property type="term" value="F:transferase activity"/>
    <property type="evidence" value="ECO:0007669"/>
    <property type="project" value="UniProtKB-ARBA"/>
</dbReference>
<dbReference type="Gene3D" id="3.30.930.10">
    <property type="entry name" value="Bira Bifunctional Protein, Domain 2"/>
    <property type="match status" value="1"/>
</dbReference>
<comment type="caution">
    <text evidence="12">The sequence shown here is derived from an EMBL/GenBank/DDBJ whole genome shotgun (WGS) entry which is preliminary data.</text>
</comment>
<evidence type="ECO:0000256" key="6">
    <source>
        <dbReference type="ARBA" id="ARBA00022917"/>
    </source>
</evidence>
<comment type="subcellular location">
    <subcellularLocation>
        <location evidence="9">Cytoplasm</location>
    </subcellularLocation>
</comment>
<dbReference type="InterPro" id="IPR015807">
    <property type="entry name" value="His-tRNA-ligase"/>
</dbReference>
<dbReference type="Proteomes" id="UP000021369">
    <property type="component" value="Unassembled WGS sequence"/>
</dbReference>
<keyword evidence="2 9" id="KW-0963">Cytoplasm</keyword>
<evidence type="ECO:0000256" key="9">
    <source>
        <dbReference type="HAMAP-Rule" id="MF_00127"/>
    </source>
</evidence>
<dbReference type="InterPro" id="IPR004516">
    <property type="entry name" value="HisRS/HisZ"/>
</dbReference>
<feature type="domain" description="Aminoacyl-transfer RNA synthetases class-II family profile" evidence="11">
    <location>
        <begin position="24"/>
        <end position="315"/>
    </location>
</feature>
<dbReference type="PANTHER" id="PTHR43707:SF1">
    <property type="entry name" value="HISTIDINE--TRNA LIGASE, MITOCHONDRIAL-RELATED"/>
    <property type="match status" value="1"/>
</dbReference>
<reference evidence="12 13" key="1">
    <citation type="submission" date="2013-06" db="EMBL/GenBank/DDBJ databases">
        <title>Rumen cellulosomics: divergent fiber-degrading strategies revealed by comparative genome-wide analysis of six Ruminococcal strains.</title>
        <authorList>
            <person name="Dassa B."/>
            <person name="Borovok I."/>
            <person name="Lamed R."/>
            <person name="Flint H."/>
            <person name="Yeoman C.J."/>
            <person name="White B."/>
            <person name="Bayer E.A."/>
        </authorList>
    </citation>
    <scope>NUCLEOTIDE SEQUENCE [LARGE SCALE GENOMIC DNA]</scope>
    <source>
        <strain evidence="12 13">SY3</strain>
    </source>
</reference>
<comment type="catalytic activity">
    <reaction evidence="8 9">
        <text>tRNA(His) + L-histidine + ATP = L-histidyl-tRNA(His) + AMP + diphosphate + H(+)</text>
        <dbReference type="Rhea" id="RHEA:17313"/>
        <dbReference type="Rhea" id="RHEA-COMP:9665"/>
        <dbReference type="Rhea" id="RHEA-COMP:9689"/>
        <dbReference type="ChEBI" id="CHEBI:15378"/>
        <dbReference type="ChEBI" id="CHEBI:30616"/>
        <dbReference type="ChEBI" id="CHEBI:33019"/>
        <dbReference type="ChEBI" id="CHEBI:57595"/>
        <dbReference type="ChEBI" id="CHEBI:78442"/>
        <dbReference type="ChEBI" id="CHEBI:78527"/>
        <dbReference type="ChEBI" id="CHEBI:456215"/>
        <dbReference type="EC" id="6.1.1.21"/>
    </reaction>
</comment>
<keyword evidence="5 9" id="KW-0067">ATP-binding</keyword>
<dbReference type="GO" id="GO:0140096">
    <property type="term" value="F:catalytic activity, acting on a protein"/>
    <property type="evidence" value="ECO:0007669"/>
    <property type="project" value="UniProtKB-ARBA"/>
</dbReference>
<evidence type="ECO:0000256" key="2">
    <source>
        <dbReference type="ARBA" id="ARBA00022490"/>
    </source>
</evidence>
<dbReference type="PROSITE" id="PS50862">
    <property type="entry name" value="AA_TRNA_LIGASE_II"/>
    <property type="match status" value="1"/>
</dbReference>
<dbReference type="EMBL" id="JEOB01000002">
    <property type="protein sequence ID" value="EXM39497.1"/>
    <property type="molecule type" value="Genomic_DNA"/>
</dbReference>
<comment type="subunit">
    <text evidence="9">Homodimer.</text>
</comment>
<dbReference type="HAMAP" id="MF_00127">
    <property type="entry name" value="His_tRNA_synth"/>
    <property type="match status" value="1"/>
</dbReference>
<feature type="binding site" evidence="10">
    <location>
        <begin position="82"/>
        <end position="84"/>
    </location>
    <ligand>
        <name>L-histidine</name>
        <dbReference type="ChEBI" id="CHEBI:57595"/>
    </ligand>
</feature>
<evidence type="ECO:0000256" key="8">
    <source>
        <dbReference type="ARBA" id="ARBA00047639"/>
    </source>
</evidence>
<dbReference type="InterPro" id="IPR033656">
    <property type="entry name" value="HisRS_anticodon"/>
</dbReference>
<dbReference type="Pfam" id="PF03129">
    <property type="entry name" value="HGTP_anticodon"/>
    <property type="match status" value="1"/>
</dbReference>
<keyword evidence="6 9" id="KW-0648">Protein biosynthesis</keyword>
<proteinExistence type="inferred from homology"/>
<dbReference type="EC" id="6.1.1.21" evidence="9"/>
<keyword evidence="13" id="KW-1185">Reference proteome</keyword>
<evidence type="ECO:0000256" key="1">
    <source>
        <dbReference type="ARBA" id="ARBA00008226"/>
    </source>
</evidence>
<evidence type="ECO:0000259" key="11">
    <source>
        <dbReference type="PROSITE" id="PS50862"/>
    </source>
</evidence>
<dbReference type="CDD" id="cd00773">
    <property type="entry name" value="HisRS-like_core"/>
    <property type="match status" value="1"/>
</dbReference>
<feature type="binding site" evidence="10">
    <location>
        <position position="113"/>
    </location>
    <ligand>
        <name>L-histidine</name>
        <dbReference type="ChEBI" id="CHEBI:57595"/>
    </ligand>
</feature>
<dbReference type="InterPro" id="IPR041715">
    <property type="entry name" value="HisRS-like_core"/>
</dbReference>
<evidence type="ECO:0000256" key="5">
    <source>
        <dbReference type="ARBA" id="ARBA00022840"/>
    </source>
</evidence>
<organism evidence="12 13">
    <name type="scientific">Ruminococcus albus SY3</name>
    <dbReference type="NCBI Taxonomy" id="1341156"/>
    <lineage>
        <taxon>Bacteria</taxon>
        <taxon>Bacillati</taxon>
        <taxon>Bacillota</taxon>
        <taxon>Clostridia</taxon>
        <taxon>Eubacteriales</taxon>
        <taxon>Oscillospiraceae</taxon>
        <taxon>Ruminococcus</taxon>
    </lineage>
</organism>
<keyword evidence="4 9" id="KW-0547">Nucleotide-binding</keyword>
<dbReference type="SUPFAM" id="SSF52954">
    <property type="entry name" value="Class II aaRS ABD-related"/>
    <property type="match status" value="1"/>
</dbReference>
<dbReference type="SUPFAM" id="SSF55681">
    <property type="entry name" value="Class II aaRS and biotin synthetases"/>
    <property type="match status" value="1"/>
</dbReference>
<sequence length="440" mass="49230">MAMIQRPKGTADMLPAQAYKWHTIEKLASETAEQYGFREIRVPAFEETGLFLRSVGETTDVVQKEMYTVTATGDSEFTLRPEGTAGVMRAVIENGLLNEAFPQKVYYLINCFRHENVQKGRLREFHQFGCEMVGSADAKADADVISMAKSFMDRIGLRDIELNINSIGCPTCRAKYQQALREYFGARRDELCDTCKERLEKNPMRLLDCKSPICKEIGKNAPLIIDYLCDECADHFEKLKKYLGLMGIDFVVNPRIVRGLDYYTRTVFEFISKDIGAQGTVCGGGRYDGLIEELSGKAVPALGFAMGIERLILTMEAQKCDFMEEKTCDLYIASMGDDAADKAMELAMELRDEGYFVEYDLMGRGIKPQMKYAGKIGAKFVLVIGSSELETGCAKLKNMASGEQADIKLDDTFIDNFSNALMAEMFKDIDGEMAALLGKE</sequence>
<dbReference type="Pfam" id="PF13393">
    <property type="entry name" value="tRNA-synt_His"/>
    <property type="match status" value="1"/>
</dbReference>
<dbReference type="GO" id="GO:0004821">
    <property type="term" value="F:histidine-tRNA ligase activity"/>
    <property type="evidence" value="ECO:0007669"/>
    <property type="project" value="UniProtKB-UniRule"/>
</dbReference>
<name>A0A011V242_RUMAL</name>
<dbReference type="GO" id="GO:0005737">
    <property type="term" value="C:cytoplasm"/>
    <property type="evidence" value="ECO:0007669"/>
    <property type="project" value="UniProtKB-SubCell"/>
</dbReference>
<accession>A0A011V242</accession>
<dbReference type="PANTHER" id="PTHR43707">
    <property type="entry name" value="HISTIDYL-TRNA SYNTHETASE"/>
    <property type="match status" value="1"/>
</dbReference>
<evidence type="ECO:0000313" key="12">
    <source>
        <dbReference type="EMBL" id="EXM39497.1"/>
    </source>
</evidence>
<dbReference type="InterPro" id="IPR004154">
    <property type="entry name" value="Anticodon-bd"/>
</dbReference>
<dbReference type="OrthoDB" id="9800814at2"/>
<dbReference type="NCBIfam" id="TIGR00442">
    <property type="entry name" value="hisS"/>
    <property type="match status" value="1"/>
</dbReference>
<dbReference type="GO" id="GO:0005524">
    <property type="term" value="F:ATP binding"/>
    <property type="evidence" value="ECO:0007669"/>
    <property type="project" value="UniProtKB-UniRule"/>
</dbReference>
<evidence type="ECO:0000313" key="13">
    <source>
        <dbReference type="Proteomes" id="UP000021369"/>
    </source>
</evidence>
<keyword evidence="3 9" id="KW-0436">Ligase</keyword>
<gene>
    <name evidence="9" type="primary">hisS</name>
    <name evidence="12" type="ORF">RASY3_06325</name>
</gene>
<feature type="binding site" evidence="10">
    <location>
        <position position="131"/>
    </location>
    <ligand>
        <name>L-histidine</name>
        <dbReference type="ChEBI" id="CHEBI:57595"/>
    </ligand>
</feature>
<keyword evidence="7 9" id="KW-0030">Aminoacyl-tRNA synthetase</keyword>
<dbReference type="GO" id="GO:0006427">
    <property type="term" value="P:histidyl-tRNA aminoacylation"/>
    <property type="evidence" value="ECO:0007669"/>
    <property type="project" value="UniProtKB-UniRule"/>
</dbReference>
<dbReference type="InterPro" id="IPR036621">
    <property type="entry name" value="Anticodon-bd_dom_sf"/>
</dbReference>
<evidence type="ECO:0000256" key="4">
    <source>
        <dbReference type="ARBA" id="ARBA00022741"/>
    </source>
</evidence>
<evidence type="ECO:0000256" key="10">
    <source>
        <dbReference type="PIRSR" id="PIRSR001549-1"/>
    </source>
</evidence>
<protein>
    <recommendedName>
        <fullName evidence="9">Histidine--tRNA ligase</fullName>
        <ecNumber evidence="9">6.1.1.21</ecNumber>
    </recommendedName>
    <alternativeName>
        <fullName evidence="9">Histidyl-tRNA synthetase</fullName>
        <shortName evidence="9">HisRS</shortName>
    </alternativeName>
</protein>
<dbReference type="Gene3D" id="3.40.50.800">
    <property type="entry name" value="Anticodon-binding domain"/>
    <property type="match status" value="1"/>
</dbReference>
<dbReference type="InterPro" id="IPR006195">
    <property type="entry name" value="aa-tRNA-synth_II"/>
</dbReference>
<dbReference type="PIRSF" id="PIRSF001549">
    <property type="entry name" value="His-tRNA_synth"/>
    <property type="match status" value="1"/>
</dbReference>
<dbReference type="InterPro" id="IPR045864">
    <property type="entry name" value="aa-tRNA-synth_II/BPL/LPL"/>
</dbReference>